<comment type="caution">
    <text evidence="1">The sequence shown here is derived from an EMBL/GenBank/DDBJ whole genome shotgun (WGS) entry which is preliminary data.</text>
</comment>
<organism evidence="1 2">
    <name type="scientific">Scyliorhinus torazame</name>
    <name type="common">Cloudy catshark</name>
    <name type="synonym">Catulus torazame</name>
    <dbReference type="NCBI Taxonomy" id="75743"/>
    <lineage>
        <taxon>Eukaryota</taxon>
        <taxon>Metazoa</taxon>
        <taxon>Chordata</taxon>
        <taxon>Craniata</taxon>
        <taxon>Vertebrata</taxon>
        <taxon>Chondrichthyes</taxon>
        <taxon>Elasmobranchii</taxon>
        <taxon>Galeomorphii</taxon>
        <taxon>Galeoidea</taxon>
        <taxon>Carcharhiniformes</taxon>
        <taxon>Scyliorhinidae</taxon>
        <taxon>Scyliorhinus</taxon>
    </lineage>
</organism>
<evidence type="ECO:0000313" key="1">
    <source>
        <dbReference type="EMBL" id="GCB66779.1"/>
    </source>
</evidence>
<gene>
    <name evidence="1" type="ORF">scyTo_0005031</name>
</gene>
<protein>
    <submittedName>
        <fullName evidence="1">Uncharacterized protein</fullName>
    </submittedName>
</protein>
<sequence>MEKEIGWVADDQPIIAGEVGVESIETEQKDGCEHQTFLHALDPVMDEALLTASGPRVTSDNDLPLSNAAFN</sequence>
<dbReference type="EMBL" id="BFAA01001524">
    <property type="protein sequence ID" value="GCB66779.1"/>
    <property type="molecule type" value="Genomic_DNA"/>
</dbReference>
<dbReference type="Proteomes" id="UP000288216">
    <property type="component" value="Unassembled WGS sequence"/>
</dbReference>
<evidence type="ECO:0000313" key="2">
    <source>
        <dbReference type="Proteomes" id="UP000288216"/>
    </source>
</evidence>
<keyword evidence="2" id="KW-1185">Reference proteome</keyword>
<name>A0A401P0Y0_SCYTO</name>
<proteinExistence type="predicted"/>
<dbReference type="AlphaFoldDB" id="A0A401P0Y0"/>
<reference evidence="1 2" key="1">
    <citation type="journal article" date="2018" name="Nat. Ecol. Evol.">
        <title>Shark genomes provide insights into elasmobranch evolution and the origin of vertebrates.</title>
        <authorList>
            <person name="Hara Y"/>
            <person name="Yamaguchi K"/>
            <person name="Onimaru K"/>
            <person name="Kadota M"/>
            <person name="Koyanagi M"/>
            <person name="Keeley SD"/>
            <person name="Tatsumi K"/>
            <person name="Tanaka K"/>
            <person name="Motone F"/>
            <person name="Kageyama Y"/>
            <person name="Nozu R"/>
            <person name="Adachi N"/>
            <person name="Nishimura O"/>
            <person name="Nakagawa R"/>
            <person name="Tanegashima C"/>
            <person name="Kiyatake I"/>
            <person name="Matsumoto R"/>
            <person name="Murakumo K"/>
            <person name="Nishida K"/>
            <person name="Terakita A"/>
            <person name="Kuratani S"/>
            <person name="Sato K"/>
            <person name="Hyodo S Kuraku.S."/>
        </authorList>
    </citation>
    <scope>NUCLEOTIDE SEQUENCE [LARGE SCALE GENOMIC DNA]</scope>
</reference>
<accession>A0A401P0Y0</accession>